<feature type="compositionally biased region" description="Basic and acidic residues" evidence="1">
    <location>
        <begin position="152"/>
        <end position="163"/>
    </location>
</feature>
<feature type="compositionally biased region" description="Basic and acidic residues" evidence="1">
    <location>
        <begin position="173"/>
        <end position="186"/>
    </location>
</feature>
<protein>
    <recommendedName>
        <fullName evidence="4">PGF-CTERM sorting domain-containing protein</fullName>
    </recommendedName>
</protein>
<dbReference type="eggNOG" id="arCOG06273">
    <property type="taxonomic scope" value="Archaea"/>
</dbReference>
<dbReference type="Proteomes" id="UP000011514">
    <property type="component" value="Unassembled WGS sequence"/>
</dbReference>
<organism evidence="2 3">
    <name type="scientific">Halorubrum saccharovorum DSM 1137</name>
    <dbReference type="NCBI Taxonomy" id="1227484"/>
    <lineage>
        <taxon>Archaea</taxon>
        <taxon>Methanobacteriati</taxon>
        <taxon>Methanobacteriota</taxon>
        <taxon>Stenosarchaea group</taxon>
        <taxon>Halobacteria</taxon>
        <taxon>Halobacteriales</taxon>
        <taxon>Haloferacaceae</taxon>
        <taxon>Halorubrum</taxon>
    </lineage>
</organism>
<feature type="compositionally biased region" description="Gly residues" evidence="1">
    <location>
        <begin position="240"/>
        <end position="259"/>
    </location>
</feature>
<evidence type="ECO:0008006" key="4">
    <source>
        <dbReference type="Google" id="ProtNLM"/>
    </source>
</evidence>
<evidence type="ECO:0000313" key="2">
    <source>
        <dbReference type="EMBL" id="ELZ36986.1"/>
    </source>
</evidence>
<feature type="compositionally biased region" description="Gly residues" evidence="1">
    <location>
        <begin position="191"/>
        <end position="220"/>
    </location>
</feature>
<dbReference type="AlphaFoldDB" id="M0DNC0"/>
<proteinExistence type="predicted"/>
<evidence type="ECO:0000313" key="3">
    <source>
        <dbReference type="Proteomes" id="UP000011514"/>
    </source>
</evidence>
<feature type="compositionally biased region" description="Low complexity" evidence="1">
    <location>
        <begin position="308"/>
        <end position="322"/>
    </location>
</feature>
<feature type="compositionally biased region" description="Low complexity" evidence="1">
    <location>
        <begin position="285"/>
        <end position="295"/>
    </location>
</feature>
<evidence type="ECO:0000256" key="1">
    <source>
        <dbReference type="SAM" id="MobiDB-lite"/>
    </source>
</evidence>
<name>M0DNC0_9EURY</name>
<reference evidence="2 3" key="1">
    <citation type="journal article" date="2014" name="PLoS Genet.">
        <title>Phylogenetically driven sequencing of extremely halophilic archaea reveals strategies for static and dynamic osmo-response.</title>
        <authorList>
            <person name="Becker E.A."/>
            <person name="Seitzer P.M."/>
            <person name="Tritt A."/>
            <person name="Larsen D."/>
            <person name="Krusor M."/>
            <person name="Yao A.I."/>
            <person name="Wu D."/>
            <person name="Madern D."/>
            <person name="Eisen J.A."/>
            <person name="Darling A.E."/>
            <person name="Facciotti M.T."/>
        </authorList>
    </citation>
    <scope>NUCLEOTIDE SEQUENCE [LARGE SCALE GENOMIC DNA]</scope>
    <source>
        <strain evidence="2 3">DSM 1137</strain>
    </source>
</reference>
<gene>
    <name evidence="2" type="ORF">C471_13771</name>
</gene>
<comment type="caution">
    <text evidence="2">The sequence shown here is derived from an EMBL/GenBank/DDBJ whole genome shotgun (WGS) entry which is preliminary data.</text>
</comment>
<feature type="region of interest" description="Disordered" evidence="1">
    <location>
        <begin position="152"/>
        <end position="363"/>
    </location>
</feature>
<dbReference type="PATRIC" id="fig|1227484.4.peg.2709"/>
<accession>M0DNC0</accession>
<dbReference type="EMBL" id="AOJE01000066">
    <property type="protein sequence ID" value="ELZ36986.1"/>
    <property type="molecule type" value="Genomic_DNA"/>
</dbReference>
<keyword evidence="3" id="KW-1185">Reference proteome</keyword>
<sequence>MTLTRRSTNELTTYAGTETKRSDLGSAAAVRDTIESGTLSRSDGVDGNDTVVYAVNASGLTGLPAARNATPETGDGLDSFDGLEFGVRSTGGEDGLTGDDALGETPRDSTVHVDGTGLYVVADGADAFPIDGEPEPGEEFTAEFRVTDDRLREVASDPPDGHRVTSTVTFAGADRDGSTEDARERSASGGPVAGSGGGTENDGGVSGGGSGGGGGGGGADGTTPGDPSGGDRPEETNGGSAPGGGGNGDRIGPARGAGFGTPPNAERRTPHLNRPIAVSVPAAVGGIEPSESSETPGGGTGSDDSGEVDTGTADTGTADTENSGGGPEGASGETGSSELGAAGSERATPTYENAPIRTTAEDIPGFGPLQSLAALTVTLLAATRGRWVR</sequence>
<feature type="compositionally biased region" description="Low complexity" evidence="1">
    <location>
        <begin position="330"/>
        <end position="345"/>
    </location>
</feature>
<feature type="region of interest" description="Disordered" evidence="1">
    <location>
        <begin position="89"/>
        <end position="109"/>
    </location>
</feature>